<protein>
    <submittedName>
        <fullName evidence="1">Uncharacterized protein</fullName>
    </submittedName>
</protein>
<proteinExistence type="predicted"/>
<gene>
    <name evidence="1" type="ORF">MGSAQ_002082</name>
</gene>
<name>A0A1B6NU17_9ZZZZ</name>
<comment type="caution">
    <text evidence="1">The sequence shown here is derived from an EMBL/GenBank/DDBJ whole genome shotgun (WGS) entry which is preliminary data.</text>
</comment>
<accession>A0A1B6NU17</accession>
<organism evidence="1">
    <name type="scientific">marine sediment metagenome</name>
    <dbReference type="NCBI Taxonomy" id="412755"/>
    <lineage>
        <taxon>unclassified sequences</taxon>
        <taxon>metagenomes</taxon>
        <taxon>ecological metagenomes</taxon>
    </lineage>
</organism>
<reference evidence="1" key="1">
    <citation type="submission" date="2013-11" db="EMBL/GenBank/DDBJ databases">
        <title>Microbial diversity, functional groups and degradation webs in Northern and Southern Mediterranean and Red Sea marine crude oil polluted sites.</title>
        <authorList>
            <person name="Daffonchio D."/>
            <person name="Mapelli F."/>
            <person name="Ferrer M."/>
            <person name="Richter M."/>
            <person name="Cherif A."/>
            <person name="Malkawi H.I."/>
            <person name="Yakimov M.M."/>
            <person name="Abdel-Fattah Y.R."/>
            <person name="Blaghen M."/>
            <person name="Golyshin P.N."/>
            <person name="Kalogerakis N."/>
            <person name="Boon N."/>
            <person name="Magagnini M."/>
            <person name="Fava F."/>
        </authorList>
    </citation>
    <scope>NUCLEOTIDE SEQUENCE</scope>
</reference>
<sequence length="55" mass="5963">MGKPRGGHATATTDVRKKIAACVKNVLAACWDLRQVWVTTVSTVNTYTFIVPTGK</sequence>
<evidence type="ECO:0000313" key="1">
    <source>
        <dbReference type="EMBL" id="KTF06422.1"/>
    </source>
</evidence>
<dbReference type="AlphaFoldDB" id="A0A1B6NU17"/>
<dbReference type="EMBL" id="AYSL01001163">
    <property type="protein sequence ID" value="KTF06422.1"/>
    <property type="molecule type" value="Genomic_DNA"/>
</dbReference>